<dbReference type="AlphaFoldDB" id="A0A543N707"/>
<dbReference type="Proteomes" id="UP000317422">
    <property type="component" value="Unassembled WGS sequence"/>
</dbReference>
<sequence length="64" mass="6911">MLAASHLNFRKSSYSSAKGEDCVEVADTGARAAVRDTQNRGAGHLSFSATEWKALLDEVRAENL</sequence>
<comment type="caution">
    <text evidence="2">The sequence shown here is derived from an EMBL/GenBank/DDBJ whole genome shotgun (WGS) entry which is preliminary data.</text>
</comment>
<reference evidence="2 3" key="1">
    <citation type="submission" date="2019-06" db="EMBL/GenBank/DDBJ databases">
        <title>Sequencing the genomes of 1000 actinobacteria strains.</title>
        <authorList>
            <person name="Klenk H.-P."/>
        </authorList>
    </citation>
    <scope>NUCLEOTIDE SEQUENCE [LARGE SCALE GENOMIC DNA]</scope>
    <source>
        <strain evidence="2 3">DSM 45015</strain>
    </source>
</reference>
<protein>
    <submittedName>
        <fullName evidence="2">Uncharacterized protein DUF397</fullName>
    </submittedName>
</protein>
<gene>
    <name evidence="2" type="ORF">FHX37_4336</name>
</gene>
<evidence type="ECO:0000259" key="1">
    <source>
        <dbReference type="Pfam" id="PF04149"/>
    </source>
</evidence>
<keyword evidence="3" id="KW-1185">Reference proteome</keyword>
<accession>A0A543N707</accession>
<dbReference type="RefSeq" id="WP_141926045.1">
    <property type="nucleotide sequence ID" value="NZ_VFQC01000003.1"/>
</dbReference>
<dbReference type="EMBL" id="VFQC01000003">
    <property type="protein sequence ID" value="TQN27612.1"/>
    <property type="molecule type" value="Genomic_DNA"/>
</dbReference>
<name>A0A543N707_9ACTN</name>
<evidence type="ECO:0000313" key="3">
    <source>
        <dbReference type="Proteomes" id="UP000317422"/>
    </source>
</evidence>
<dbReference type="Pfam" id="PF04149">
    <property type="entry name" value="DUF397"/>
    <property type="match status" value="1"/>
</dbReference>
<feature type="domain" description="DUF397" evidence="1">
    <location>
        <begin position="8"/>
        <end position="60"/>
    </location>
</feature>
<proteinExistence type="predicted"/>
<dbReference type="InterPro" id="IPR007278">
    <property type="entry name" value="DUF397"/>
</dbReference>
<dbReference type="OrthoDB" id="3540894at2"/>
<evidence type="ECO:0000313" key="2">
    <source>
        <dbReference type="EMBL" id="TQN27612.1"/>
    </source>
</evidence>
<organism evidence="2 3">
    <name type="scientific">Haloactinospora alba</name>
    <dbReference type="NCBI Taxonomy" id="405555"/>
    <lineage>
        <taxon>Bacteria</taxon>
        <taxon>Bacillati</taxon>
        <taxon>Actinomycetota</taxon>
        <taxon>Actinomycetes</taxon>
        <taxon>Streptosporangiales</taxon>
        <taxon>Nocardiopsidaceae</taxon>
        <taxon>Haloactinospora</taxon>
    </lineage>
</organism>